<dbReference type="SUPFAM" id="SSF50044">
    <property type="entry name" value="SH3-domain"/>
    <property type="match status" value="1"/>
</dbReference>
<dbReference type="GO" id="GO:0099072">
    <property type="term" value="P:regulation of postsynaptic membrane neurotransmitter receptor levels"/>
    <property type="evidence" value="ECO:0007669"/>
    <property type="project" value="TreeGrafter"/>
</dbReference>
<dbReference type="GO" id="GO:0045197">
    <property type="term" value="P:establishment or maintenance of epithelial cell apical/basal polarity"/>
    <property type="evidence" value="ECO:0007669"/>
    <property type="project" value="TreeGrafter"/>
</dbReference>
<dbReference type="InterPro" id="IPR027417">
    <property type="entry name" value="P-loop_NTPase"/>
</dbReference>
<feature type="domain" description="PDZ" evidence="9">
    <location>
        <begin position="313"/>
        <end position="394"/>
    </location>
</feature>
<comment type="subcellular location">
    <subcellularLocation>
        <location evidence="1">Membrane</location>
    </subcellularLocation>
</comment>
<dbReference type="GO" id="GO:0043113">
    <property type="term" value="P:receptor clustering"/>
    <property type="evidence" value="ECO:0007669"/>
    <property type="project" value="TreeGrafter"/>
</dbReference>
<dbReference type="Gene3D" id="3.30.63.10">
    <property type="entry name" value="Guanylate Kinase phosphate binding domain"/>
    <property type="match status" value="1"/>
</dbReference>
<dbReference type="PANTHER" id="PTHR23119:SF28">
    <property type="entry name" value="DISKS LARGE HOMOLOG 3"/>
    <property type="match status" value="1"/>
</dbReference>
<gene>
    <name evidence="10" type="primary">dlg3</name>
</gene>
<dbReference type="Gene3D" id="3.40.50.300">
    <property type="entry name" value="P-loop containing nucleotide triphosphate hydrolases"/>
    <property type="match status" value="1"/>
</dbReference>
<dbReference type="Pfam" id="PF00595">
    <property type="entry name" value="PDZ"/>
    <property type="match status" value="3"/>
</dbReference>
<dbReference type="GO" id="GO:0098839">
    <property type="term" value="C:postsynaptic density membrane"/>
    <property type="evidence" value="ECO:0007669"/>
    <property type="project" value="TreeGrafter"/>
</dbReference>
<name>A0A8B9LX74_ASTMX</name>
<dbReference type="GO" id="GO:0016323">
    <property type="term" value="C:basolateral plasma membrane"/>
    <property type="evidence" value="ECO:0007669"/>
    <property type="project" value="TreeGrafter"/>
</dbReference>
<evidence type="ECO:0000313" key="11">
    <source>
        <dbReference type="Proteomes" id="UP000694621"/>
    </source>
</evidence>
<dbReference type="CDD" id="cd12029">
    <property type="entry name" value="SH3_DLG3"/>
    <property type="match status" value="1"/>
</dbReference>
<dbReference type="PANTHER" id="PTHR23119">
    <property type="entry name" value="DISCS LARGE"/>
    <property type="match status" value="1"/>
</dbReference>
<dbReference type="AlphaFoldDB" id="A0A8B9LX74"/>
<dbReference type="InterPro" id="IPR036028">
    <property type="entry name" value="SH3-like_dom_sf"/>
</dbReference>
<dbReference type="Ensembl" id="ENSAMXT00005061832.1">
    <property type="protein sequence ID" value="ENSAMXP00005057239.1"/>
    <property type="gene ID" value="ENSAMXG00005024328.1"/>
</dbReference>
<evidence type="ECO:0000259" key="8">
    <source>
        <dbReference type="PROSITE" id="PS50052"/>
    </source>
</evidence>
<dbReference type="CDD" id="cd00071">
    <property type="entry name" value="GMPK"/>
    <property type="match status" value="1"/>
</dbReference>
<evidence type="ECO:0000259" key="7">
    <source>
        <dbReference type="PROSITE" id="PS50002"/>
    </source>
</evidence>
<dbReference type="Pfam" id="PF00018">
    <property type="entry name" value="SH3_1"/>
    <property type="match status" value="1"/>
</dbReference>
<evidence type="ECO:0000256" key="3">
    <source>
        <dbReference type="ARBA" id="ARBA00022443"/>
    </source>
</evidence>
<dbReference type="PROSITE" id="PS00856">
    <property type="entry name" value="GUANYLATE_KINASE_1"/>
    <property type="match status" value="1"/>
</dbReference>
<keyword evidence="4" id="KW-0677">Repeat</keyword>
<dbReference type="Proteomes" id="UP000694621">
    <property type="component" value="Unplaced"/>
</dbReference>
<feature type="domain" description="Guanylate kinase-like" evidence="8">
    <location>
        <begin position="567"/>
        <end position="742"/>
    </location>
</feature>
<dbReference type="FunFam" id="2.30.42.10:FF:000002">
    <property type="entry name" value="Disks large homolog 4 isoform 2"/>
    <property type="match status" value="1"/>
</dbReference>
<keyword evidence="3 6" id="KW-0728">SH3 domain</keyword>
<dbReference type="FunFam" id="2.30.42.10:FF:000001">
    <property type="entry name" value="Disks large homolog 1 isoform 2"/>
    <property type="match status" value="1"/>
</dbReference>
<dbReference type="GO" id="GO:0019901">
    <property type="term" value="F:protein kinase binding"/>
    <property type="evidence" value="ECO:0007669"/>
    <property type="project" value="TreeGrafter"/>
</dbReference>
<evidence type="ECO:0000256" key="1">
    <source>
        <dbReference type="ARBA" id="ARBA00004370"/>
    </source>
</evidence>
<dbReference type="FunFam" id="2.30.42.10:FF:000091">
    <property type="entry name" value="disks large homolog 1 isoform X8"/>
    <property type="match status" value="1"/>
</dbReference>
<dbReference type="InterPro" id="IPR001478">
    <property type="entry name" value="PDZ"/>
</dbReference>
<comment type="similarity">
    <text evidence="2">Belongs to the MAGUK family.</text>
</comment>
<dbReference type="PROSITE" id="PS50106">
    <property type="entry name" value="PDZ"/>
    <property type="match status" value="3"/>
</dbReference>
<evidence type="ECO:0000256" key="4">
    <source>
        <dbReference type="ARBA" id="ARBA00022737"/>
    </source>
</evidence>
<dbReference type="InterPro" id="IPR008145">
    <property type="entry name" value="GK/Ca_channel_bsu"/>
</dbReference>
<dbReference type="GO" id="GO:0098609">
    <property type="term" value="P:cell-cell adhesion"/>
    <property type="evidence" value="ECO:0007669"/>
    <property type="project" value="TreeGrafter"/>
</dbReference>
<dbReference type="InterPro" id="IPR050614">
    <property type="entry name" value="Synaptic_Scaffolding_LAP-MAGUK"/>
</dbReference>
<dbReference type="CDD" id="cd06795">
    <property type="entry name" value="PDZ3_Dlg1-2-4-like"/>
    <property type="match status" value="1"/>
</dbReference>
<evidence type="ECO:0000259" key="9">
    <source>
        <dbReference type="PROSITE" id="PS50106"/>
    </source>
</evidence>
<sequence>CIRSLNSYINGNSGLGFSIAGGIDNPHIPDDPGIFITKIIPGGAAAMDGRLGVNDCVLRVNEVDVSEVVHSRAVEALKEAGPVVRLLVRRRQAPPETILEVNLLKGPKGLGFSIAGGIGNQHIPGDNSIYITKIIEGGAAQKDGRLQTGDRLLAVNNIILQDVRHEEAVAALKNTSDMVYLKVAKPGPVHLNDMYAPPDYSSSTYLLLLHHTSPHHSLLPHHGMEPKPVYQPPQVTPSRYSPVPRHMLGEDDFTRVEPIYSVIHKHLGETSPPSPHLCRGGVSLSCPPSLLLLRVGALAWSDAVALFYREPRKVLLHKGSTGLGFNIVGGEDGEGIFVSFILAGGPADLSGELRRGDRILSVNGVNLRNATHEQAAAALKRAGQTVTIIAQYRPEEYSRFESKIHDLREQMMNSSMSSGSGSLRTSEKRSLYVRALFDYDRTRDSCLPSQGLSFSYGDILHVINASDDEWWQARLVTPHGESEQIGVIPSKKRVEKKERARLKTVKFHARTGMIESNRRKKSFNLSRKFPFYKSKENIVQELVESEQGQEDTILSYEPVIRQEIHYTRPVIILGPMKDRVNDDLISEFPHKFGSCVPHTTRPRRENEMDGQDYHFVASREQMEKDIQDNKFIEAGQFNENLYGTSILSVRAVAERGKHCILDVSGNAIKRLQQAQLYPISIFIKPKSIEALMEMNKRQTYEQANKVFDKAMKLEQEFGEFFTAIVQGDSLEEIYNKIKLIIEEQSGPYIWIPSSEKL</sequence>
<dbReference type="Pfam" id="PF10600">
    <property type="entry name" value="PDZ_assoc"/>
    <property type="match status" value="1"/>
</dbReference>
<dbReference type="PROSITE" id="PS50002">
    <property type="entry name" value="SH3"/>
    <property type="match status" value="1"/>
</dbReference>
<dbReference type="CDD" id="cd06723">
    <property type="entry name" value="PDZ1_Dlg1-2-4-like"/>
    <property type="match status" value="1"/>
</dbReference>
<feature type="domain" description="PDZ" evidence="9">
    <location>
        <begin position="2"/>
        <end position="92"/>
    </location>
</feature>
<dbReference type="SMART" id="SM00326">
    <property type="entry name" value="SH3"/>
    <property type="match status" value="1"/>
</dbReference>
<proteinExistence type="inferred from homology"/>
<feature type="domain" description="PDZ" evidence="9">
    <location>
        <begin position="100"/>
        <end position="187"/>
    </location>
</feature>
<protein>
    <submittedName>
        <fullName evidence="10">Discs large MAGUK scaffold protein 3</fullName>
    </submittedName>
</protein>
<evidence type="ECO:0000256" key="5">
    <source>
        <dbReference type="ARBA" id="ARBA00023136"/>
    </source>
</evidence>
<dbReference type="SUPFAM" id="SSF50156">
    <property type="entry name" value="PDZ domain-like"/>
    <property type="match status" value="3"/>
</dbReference>
<dbReference type="FunFam" id="3.30.63.10:FF:000001">
    <property type="entry name" value="Disks large homolog 1 isoform 2"/>
    <property type="match status" value="1"/>
</dbReference>
<feature type="domain" description="SH3" evidence="7">
    <location>
        <begin position="428"/>
        <end position="498"/>
    </location>
</feature>
<dbReference type="SMART" id="SM00228">
    <property type="entry name" value="PDZ"/>
    <property type="match status" value="3"/>
</dbReference>
<dbReference type="InterPro" id="IPR001452">
    <property type="entry name" value="SH3_domain"/>
</dbReference>
<dbReference type="Gene3D" id="2.30.42.10">
    <property type="match status" value="3"/>
</dbReference>
<dbReference type="InterPro" id="IPR020590">
    <property type="entry name" value="Guanylate_kinase_CS"/>
</dbReference>
<dbReference type="FunFam" id="2.30.30.40:FF:000008">
    <property type="entry name" value="Disks large homolog 1 isoform 2"/>
    <property type="match status" value="1"/>
</dbReference>
<dbReference type="GO" id="GO:0097120">
    <property type="term" value="P:receptor localization to synapse"/>
    <property type="evidence" value="ECO:0007669"/>
    <property type="project" value="TreeGrafter"/>
</dbReference>
<dbReference type="GO" id="GO:0035255">
    <property type="term" value="F:ionotropic glutamate receptor binding"/>
    <property type="evidence" value="ECO:0007669"/>
    <property type="project" value="TreeGrafter"/>
</dbReference>
<accession>A0A8B9LX74</accession>
<dbReference type="GO" id="GO:0043005">
    <property type="term" value="C:neuron projection"/>
    <property type="evidence" value="ECO:0007669"/>
    <property type="project" value="InterPro"/>
</dbReference>
<dbReference type="Gene3D" id="2.30.30.40">
    <property type="entry name" value="SH3 Domains"/>
    <property type="match status" value="2"/>
</dbReference>
<dbReference type="InterPro" id="IPR016313">
    <property type="entry name" value="DLG1-like"/>
</dbReference>
<dbReference type="PIRSF" id="PIRSF001741">
    <property type="entry name" value="MAGUK_DLGH"/>
    <property type="match status" value="1"/>
</dbReference>
<evidence type="ECO:0000256" key="2">
    <source>
        <dbReference type="ARBA" id="ARBA00007014"/>
    </source>
</evidence>
<dbReference type="InterPro" id="IPR035763">
    <property type="entry name" value="DLG3_SH3"/>
</dbReference>
<dbReference type="InterPro" id="IPR019583">
    <property type="entry name" value="DLG1-4_PDZ_assoc"/>
</dbReference>
<dbReference type="InterPro" id="IPR008144">
    <property type="entry name" value="Guanylate_kin-like_dom"/>
</dbReference>
<organism evidence="10 11">
    <name type="scientific">Astyanax mexicanus</name>
    <name type="common">Blind cave fish</name>
    <name type="synonym">Astyanax fasciatus mexicanus</name>
    <dbReference type="NCBI Taxonomy" id="7994"/>
    <lineage>
        <taxon>Eukaryota</taxon>
        <taxon>Metazoa</taxon>
        <taxon>Chordata</taxon>
        <taxon>Craniata</taxon>
        <taxon>Vertebrata</taxon>
        <taxon>Euteleostomi</taxon>
        <taxon>Actinopterygii</taxon>
        <taxon>Neopterygii</taxon>
        <taxon>Teleostei</taxon>
        <taxon>Ostariophysi</taxon>
        <taxon>Characiformes</taxon>
        <taxon>Characoidei</taxon>
        <taxon>Acestrorhamphidae</taxon>
        <taxon>Acestrorhamphinae</taxon>
        <taxon>Astyanax</taxon>
    </lineage>
</organism>
<dbReference type="FunFam" id="3.40.50.300:FF:001402">
    <property type="entry name" value="Discs, large homolog 3 (Drosophila)"/>
    <property type="match status" value="1"/>
</dbReference>
<dbReference type="PROSITE" id="PS50052">
    <property type="entry name" value="GUANYLATE_KINASE_2"/>
    <property type="match status" value="1"/>
</dbReference>
<dbReference type="SMART" id="SM00072">
    <property type="entry name" value="GuKc"/>
    <property type="match status" value="1"/>
</dbReference>
<evidence type="ECO:0000313" key="10">
    <source>
        <dbReference type="Ensembl" id="ENSAMXP00005057239.1"/>
    </source>
</evidence>
<dbReference type="CDD" id="cd06724">
    <property type="entry name" value="PDZ2_Dlg1-2-4-like"/>
    <property type="match status" value="1"/>
</dbReference>
<dbReference type="FunFam" id="2.30.30.40:FF:000027">
    <property type="entry name" value="Disks large homolog 3 isoform 1"/>
    <property type="match status" value="1"/>
</dbReference>
<dbReference type="InterPro" id="IPR036034">
    <property type="entry name" value="PDZ_sf"/>
</dbReference>
<dbReference type="GO" id="GO:0007268">
    <property type="term" value="P:chemical synaptic transmission"/>
    <property type="evidence" value="ECO:0007669"/>
    <property type="project" value="InterPro"/>
</dbReference>
<dbReference type="Pfam" id="PF00625">
    <property type="entry name" value="Guanylate_kin"/>
    <property type="match status" value="1"/>
</dbReference>
<evidence type="ECO:0000256" key="6">
    <source>
        <dbReference type="PROSITE-ProRule" id="PRU00192"/>
    </source>
</evidence>
<reference evidence="10" key="1">
    <citation type="submission" date="2025-08" db="UniProtKB">
        <authorList>
            <consortium name="Ensembl"/>
        </authorList>
    </citation>
    <scope>IDENTIFICATION</scope>
</reference>
<keyword evidence="5" id="KW-0472">Membrane</keyword>
<dbReference type="SUPFAM" id="SSF52540">
    <property type="entry name" value="P-loop containing nucleoside triphosphate hydrolases"/>
    <property type="match status" value="1"/>
</dbReference>
<dbReference type="GO" id="GO:0031594">
    <property type="term" value="C:neuromuscular junction"/>
    <property type="evidence" value="ECO:0007669"/>
    <property type="project" value="InterPro"/>
</dbReference>